<keyword evidence="24" id="KW-0813">Transport</keyword>
<comment type="function">
    <text evidence="3">Cytosolic CRABPs may regulate the access of retinoic acid to the nuclear retinoic acid receptors.</text>
</comment>
<keyword evidence="10 25" id="KW-0662">Pyridine nucleotide biosynthesis</keyword>
<dbReference type="SUPFAM" id="SSF52374">
    <property type="entry name" value="Nucleotidylyl transferase"/>
    <property type="match status" value="1"/>
</dbReference>
<dbReference type="FunFam" id="2.40.128.20:FF:000001">
    <property type="entry name" value="Fatty acid-binding protein, adipocyte"/>
    <property type="match status" value="1"/>
</dbReference>
<dbReference type="GO" id="GO:0009435">
    <property type="term" value="P:NAD+ biosynthetic process"/>
    <property type="evidence" value="ECO:0007669"/>
    <property type="project" value="UniProtKB-UniPathway"/>
</dbReference>
<keyword evidence="27" id="KW-1185">Reference proteome</keyword>
<evidence type="ECO:0000256" key="7">
    <source>
        <dbReference type="ARBA" id="ARBA00007064"/>
    </source>
</evidence>
<dbReference type="InterPro" id="IPR000463">
    <property type="entry name" value="Fatty_acid-bd"/>
</dbReference>
<evidence type="ECO:0000256" key="1">
    <source>
        <dbReference type="ARBA" id="ARBA00001946"/>
    </source>
</evidence>
<evidence type="ECO:0000256" key="3">
    <source>
        <dbReference type="ARBA" id="ARBA00003699"/>
    </source>
</evidence>
<evidence type="ECO:0000256" key="13">
    <source>
        <dbReference type="ARBA" id="ARBA00022741"/>
    </source>
</evidence>
<keyword evidence="11 25" id="KW-0808">Transferase</keyword>
<comment type="subcellular location">
    <subcellularLocation>
        <location evidence="4">Nucleus</location>
    </subcellularLocation>
</comment>
<dbReference type="GO" id="GO:0005524">
    <property type="term" value="F:ATP binding"/>
    <property type="evidence" value="ECO:0007669"/>
    <property type="project" value="UniProtKB-KW"/>
</dbReference>
<evidence type="ECO:0000256" key="24">
    <source>
        <dbReference type="RuleBase" id="RU003696"/>
    </source>
</evidence>
<dbReference type="OrthoDB" id="422187at2759"/>
<dbReference type="Pfam" id="PF01467">
    <property type="entry name" value="CTP_transf_like"/>
    <property type="match status" value="1"/>
</dbReference>
<dbReference type="InterPro" id="IPR051182">
    <property type="entry name" value="Euk_NMN_adenylyltrnsfrase"/>
</dbReference>
<feature type="domain" description="Cytosolic fatty-acid binding proteins" evidence="26">
    <location>
        <begin position="306"/>
        <end position="323"/>
    </location>
</feature>
<evidence type="ECO:0000256" key="10">
    <source>
        <dbReference type="ARBA" id="ARBA00022642"/>
    </source>
</evidence>
<evidence type="ECO:0000256" key="9">
    <source>
        <dbReference type="ARBA" id="ARBA00022553"/>
    </source>
</evidence>
<dbReference type="PROSITE" id="PS00214">
    <property type="entry name" value="FABP"/>
    <property type="match status" value="1"/>
</dbReference>
<dbReference type="InterPro" id="IPR012674">
    <property type="entry name" value="Calycin"/>
</dbReference>
<dbReference type="AlphaFoldDB" id="A0A2I4BTZ7"/>
<dbReference type="EC" id="2.7.7.1" evidence="25"/>
<gene>
    <name evidence="28" type="primary">nmnat1</name>
</gene>
<evidence type="ECO:0000256" key="4">
    <source>
        <dbReference type="ARBA" id="ARBA00004123"/>
    </source>
</evidence>
<evidence type="ECO:0000256" key="15">
    <source>
        <dbReference type="ARBA" id="ARBA00022840"/>
    </source>
</evidence>
<evidence type="ECO:0000256" key="11">
    <source>
        <dbReference type="ARBA" id="ARBA00022679"/>
    </source>
</evidence>
<dbReference type="Gene3D" id="3.40.50.620">
    <property type="entry name" value="HUPs"/>
    <property type="match status" value="1"/>
</dbReference>
<dbReference type="UniPathway" id="UPA00253">
    <property type="reaction ID" value="UER00332"/>
</dbReference>
<dbReference type="GO" id="GO:0000309">
    <property type="term" value="F:nicotinamide-nucleotide adenylyltransferase activity"/>
    <property type="evidence" value="ECO:0007669"/>
    <property type="project" value="UniProtKB-EC"/>
</dbReference>
<dbReference type="EC" id="2.7.7.18" evidence="25"/>
<evidence type="ECO:0000256" key="22">
    <source>
        <dbReference type="ARBA" id="ARBA00048969"/>
    </source>
</evidence>
<evidence type="ECO:0000256" key="14">
    <source>
        <dbReference type="ARBA" id="ARBA00022833"/>
    </source>
</evidence>
<dbReference type="PRINTS" id="PR00178">
    <property type="entry name" value="FATTYACIDBP"/>
</dbReference>
<comment type="pathway">
    <text evidence="5 25">Cofactor biosynthesis; NAD(+) biosynthesis; NAD(+) from nicotinamide D-ribonucleotide: step 1/1.</text>
</comment>
<comment type="cofactor">
    <cofactor evidence="2">
        <name>Zn(2+)</name>
        <dbReference type="ChEBI" id="CHEBI:29105"/>
    </cofactor>
</comment>
<comment type="similarity">
    <text evidence="7 25">Belongs to the eukaryotic NMN adenylyltransferase family.</text>
</comment>
<evidence type="ECO:0000256" key="12">
    <source>
        <dbReference type="ARBA" id="ARBA00022695"/>
    </source>
</evidence>
<sequence>MEHQNLPKVVLLACGSFNPITNMHLRMFELARDYLEDTGQYNVVKGIISPVGDGYQKKGLIEARHRVEMAQLATENSGWITVDSWESLQPEWTETCKVVRHHYEELVEEEHNTGVKSAKKRRLEKKYIDSSAHPKKKDGPQLMLLCGADVLESFGVPNLWKLEDIDEIVGRYGMVCITRSGNDPHKFIHQSDVLWKHRKNIHTVHEWVTNEISATHVRRALRRGQSVRYLLPDIVLSYIQEHNLYSAESEQKNADVILAPLQRYTDASSKAYLSRCQRSAAHQRVIFTYTSLRKGRVINMPASFSGTWDMISNVNFEGYMIALGISSNLRKIALKLKQRKVIEQQGDLFIIKTLSTFRNYTISFKVDCEFQEFTKGLDNRHVKSLVVWQDNKLVCEQLGEKKNRGWAHWIEDDKLHLELYCEGEVCKQVFKKSANE</sequence>
<dbReference type="PANTHER" id="PTHR12039:SF21">
    <property type="entry name" value="NICOTINAMIDE_NICOTINIC ACID MONONUCLEOTIDE ADENYLYLTRANSFERASE 1"/>
    <property type="match status" value="1"/>
</dbReference>
<keyword evidence="15 25" id="KW-0067">ATP-binding</keyword>
<dbReference type="SUPFAM" id="SSF50814">
    <property type="entry name" value="Lipocalins"/>
    <property type="match status" value="1"/>
</dbReference>
<dbReference type="Proteomes" id="UP000192220">
    <property type="component" value="Unplaced"/>
</dbReference>
<dbReference type="KEGG" id="alim:106522653"/>
<dbReference type="FunFam" id="3.40.50.620:FF:000101">
    <property type="entry name" value="Nicotinamide-nucleotide adenylyltransferase"/>
    <property type="match status" value="1"/>
</dbReference>
<comment type="pathway">
    <text evidence="6">Cofactor biosynthesis; NAD(+) biosynthesis; deamido-NAD(+) from nicotinate D-ribonucleotide: step 1/1.</text>
</comment>
<evidence type="ECO:0000256" key="19">
    <source>
        <dbReference type="ARBA" id="ARBA00023072"/>
    </source>
</evidence>
<dbReference type="GO" id="GO:0019841">
    <property type="term" value="F:retinol binding"/>
    <property type="evidence" value="ECO:0007669"/>
    <property type="project" value="UniProtKB-KW"/>
</dbReference>
<accession>A0A2I4BTZ7</accession>
<protein>
    <recommendedName>
        <fullName evidence="25">Nicotinamide-nucleotide adenylyltransferase</fullName>
        <ecNumber evidence="25">2.7.7.1</ecNumber>
        <ecNumber evidence="25">2.7.7.18</ecNumber>
    </recommendedName>
</protein>
<reference evidence="28" key="1">
    <citation type="submission" date="2025-08" db="UniProtKB">
        <authorList>
            <consortium name="RefSeq"/>
        </authorList>
    </citation>
    <scope>IDENTIFICATION</scope>
    <source>
        <strain evidence="28">Quisiro</strain>
        <tissue evidence="28">Liver</tissue>
    </source>
</reference>
<evidence type="ECO:0000256" key="6">
    <source>
        <dbReference type="ARBA" id="ARBA00005019"/>
    </source>
</evidence>
<keyword evidence="19" id="KW-0683">Retinol-binding</keyword>
<keyword evidence="12 25" id="KW-0548">Nucleotidyltransferase</keyword>
<evidence type="ECO:0000256" key="18">
    <source>
        <dbReference type="ARBA" id="ARBA00023027"/>
    </source>
</evidence>
<comment type="cofactor">
    <cofactor evidence="1">
        <name>Mg(2+)</name>
        <dbReference type="ChEBI" id="CHEBI:18420"/>
    </cofactor>
</comment>
<keyword evidence="13 25" id="KW-0547">Nucleotide-binding</keyword>
<evidence type="ECO:0000313" key="28">
    <source>
        <dbReference type="RefSeq" id="XP_013871189.1"/>
    </source>
</evidence>
<evidence type="ECO:0000256" key="17">
    <source>
        <dbReference type="ARBA" id="ARBA00022893"/>
    </source>
</evidence>
<dbReference type="InterPro" id="IPR014729">
    <property type="entry name" value="Rossmann-like_a/b/a_fold"/>
</dbReference>
<keyword evidence="18 25" id="KW-0520">NAD</keyword>
<evidence type="ECO:0000256" key="20">
    <source>
        <dbReference type="ARBA" id="ARBA00023242"/>
    </source>
</evidence>
<dbReference type="InterPro" id="IPR000566">
    <property type="entry name" value="Lipocln_cytosolic_FA-bd_dom"/>
</dbReference>
<keyword evidence="9" id="KW-0597">Phosphoprotein</keyword>
<keyword evidence="20" id="KW-0539">Nucleus</keyword>
<dbReference type="GO" id="GO:0004515">
    <property type="term" value="F:nicotinate-nucleotide adenylyltransferase activity"/>
    <property type="evidence" value="ECO:0007669"/>
    <property type="project" value="UniProtKB-EC"/>
</dbReference>
<evidence type="ECO:0000256" key="16">
    <source>
        <dbReference type="ARBA" id="ARBA00022842"/>
    </source>
</evidence>
<evidence type="ECO:0000256" key="5">
    <source>
        <dbReference type="ARBA" id="ARBA00004658"/>
    </source>
</evidence>
<evidence type="ECO:0000313" key="27">
    <source>
        <dbReference type="Proteomes" id="UP000192220"/>
    </source>
</evidence>
<comment type="similarity">
    <text evidence="8 24">Belongs to the calycin superfamily. Fatty-acid binding protein (FABP) family.</text>
</comment>
<organism evidence="27 28">
    <name type="scientific">Austrofundulus limnaeus</name>
    <name type="common">Annual killifish</name>
    <dbReference type="NCBI Taxonomy" id="52670"/>
    <lineage>
        <taxon>Eukaryota</taxon>
        <taxon>Metazoa</taxon>
        <taxon>Chordata</taxon>
        <taxon>Craniata</taxon>
        <taxon>Vertebrata</taxon>
        <taxon>Euteleostomi</taxon>
        <taxon>Actinopterygii</taxon>
        <taxon>Neopterygii</taxon>
        <taxon>Teleostei</taxon>
        <taxon>Neoteleostei</taxon>
        <taxon>Acanthomorphata</taxon>
        <taxon>Ovalentaria</taxon>
        <taxon>Atherinomorphae</taxon>
        <taxon>Cyprinodontiformes</taxon>
        <taxon>Rivulidae</taxon>
        <taxon>Austrofundulus</taxon>
    </lineage>
</organism>
<evidence type="ECO:0000259" key="26">
    <source>
        <dbReference type="PROSITE" id="PS00214"/>
    </source>
</evidence>
<evidence type="ECO:0000256" key="21">
    <source>
        <dbReference type="ARBA" id="ARBA00048514"/>
    </source>
</evidence>
<dbReference type="FunCoup" id="A0A2I4BTZ7">
    <property type="interactions" value="1197"/>
</dbReference>
<comment type="catalytic activity">
    <reaction evidence="21">
        <text>nicotinate beta-D-ribonucleotide + ATP + H(+) = deamido-NAD(+) + diphosphate</text>
        <dbReference type="Rhea" id="RHEA:22860"/>
        <dbReference type="ChEBI" id="CHEBI:15378"/>
        <dbReference type="ChEBI" id="CHEBI:30616"/>
        <dbReference type="ChEBI" id="CHEBI:33019"/>
        <dbReference type="ChEBI" id="CHEBI:57502"/>
        <dbReference type="ChEBI" id="CHEBI:58437"/>
        <dbReference type="EC" id="2.7.7.18"/>
    </reaction>
    <physiologicalReaction direction="left-to-right" evidence="21">
        <dbReference type="Rhea" id="RHEA:22861"/>
    </physiologicalReaction>
    <physiologicalReaction direction="right-to-left" evidence="21">
        <dbReference type="Rhea" id="RHEA:22862"/>
    </physiologicalReaction>
</comment>
<dbReference type="GeneID" id="106522653"/>
<dbReference type="STRING" id="52670.A0A2I4BTZ7"/>
<dbReference type="GO" id="GO:0016918">
    <property type="term" value="F:retinal binding"/>
    <property type="evidence" value="ECO:0007669"/>
    <property type="project" value="UniProtKB-KW"/>
</dbReference>
<dbReference type="Gene3D" id="2.40.128.20">
    <property type="match status" value="1"/>
</dbReference>
<dbReference type="GO" id="GO:0005634">
    <property type="term" value="C:nucleus"/>
    <property type="evidence" value="ECO:0007669"/>
    <property type="project" value="UniProtKB-SubCell"/>
</dbReference>
<dbReference type="CTD" id="64802"/>
<dbReference type="InParanoid" id="A0A2I4BTZ7"/>
<evidence type="ECO:0000256" key="25">
    <source>
        <dbReference type="RuleBase" id="RU362021"/>
    </source>
</evidence>
<evidence type="ECO:0000256" key="23">
    <source>
        <dbReference type="ARBA" id="ARBA00064648"/>
    </source>
</evidence>
<dbReference type="InterPro" id="IPR004821">
    <property type="entry name" value="Cyt_trans-like"/>
</dbReference>
<comment type="catalytic activity">
    <reaction evidence="22">
        <text>beta-nicotinamide D-ribonucleotide + ATP + H(+) = diphosphate + NAD(+)</text>
        <dbReference type="Rhea" id="RHEA:21360"/>
        <dbReference type="ChEBI" id="CHEBI:14649"/>
        <dbReference type="ChEBI" id="CHEBI:15378"/>
        <dbReference type="ChEBI" id="CHEBI:30616"/>
        <dbReference type="ChEBI" id="CHEBI:33019"/>
        <dbReference type="ChEBI" id="CHEBI:57540"/>
        <dbReference type="EC" id="2.7.7.1"/>
    </reaction>
    <physiologicalReaction direction="left-to-right" evidence="22">
        <dbReference type="Rhea" id="RHEA:21361"/>
    </physiologicalReaction>
    <physiologicalReaction direction="right-to-left" evidence="22">
        <dbReference type="Rhea" id="RHEA:21362"/>
    </physiologicalReaction>
</comment>
<comment type="subunit">
    <text evidence="23">Homohexamer. Interacts with ADPRT/PARP1.</text>
</comment>
<dbReference type="NCBIfam" id="TIGR00482">
    <property type="entry name" value="nicotinate (nicotinamide) nucleotide adenylyltransferase"/>
    <property type="match status" value="1"/>
</dbReference>
<dbReference type="RefSeq" id="XP_013871189.1">
    <property type="nucleotide sequence ID" value="XM_014015735.1"/>
</dbReference>
<evidence type="ECO:0000256" key="8">
    <source>
        <dbReference type="ARBA" id="ARBA00008390"/>
    </source>
</evidence>
<proteinExistence type="inferred from homology"/>
<dbReference type="Pfam" id="PF00061">
    <property type="entry name" value="Lipocalin"/>
    <property type="match status" value="1"/>
</dbReference>
<name>A0A2I4BTZ7_AUSLI</name>
<keyword evidence="14" id="KW-0862">Zinc</keyword>
<evidence type="ECO:0000256" key="2">
    <source>
        <dbReference type="ARBA" id="ARBA00001947"/>
    </source>
</evidence>
<dbReference type="CDD" id="cd09286">
    <property type="entry name" value="NMNAT_Eukarya"/>
    <property type="match status" value="1"/>
</dbReference>
<keyword evidence="17" id="KW-0845">Vitamin A</keyword>
<dbReference type="InterPro" id="IPR005248">
    <property type="entry name" value="NadD/NMNAT"/>
</dbReference>
<keyword evidence="16" id="KW-0460">Magnesium</keyword>
<dbReference type="InterPro" id="IPR045094">
    <property type="entry name" value="NMNAT_euk"/>
</dbReference>
<dbReference type="PANTHER" id="PTHR12039">
    <property type="entry name" value="NICOTINAMIDE MONONUCLEOTIDE ADENYLYLTRANSFERASE"/>
    <property type="match status" value="1"/>
</dbReference>
<dbReference type="CDD" id="cd19442">
    <property type="entry name" value="CRBP"/>
    <property type="match status" value="1"/>
</dbReference>